<keyword evidence="2" id="KW-1185">Reference proteome</keyword>
<sequence length="59" mass="6621">DFYYQDDRGLELALFQVRQAKDKDKPVGLEEEHTDLRMAVKTISGNRAAGFYEKVGGSG</sequence>
<evidence type="ECO:0000313" key="2">
    <source>
        <dbReference type="Proteomes" id="UP000054560"/>
    </source>
</evidence>
<dbReference type="RefSeq" id="XP_014143542.1">
    <property type="nucleotide sequence ID" value="XM_014288067.1"/>
</dbReference>
<dbReference type="Proteomes" id="UP000054560">
    <property type="component" value="Unassembled WGS sequence"/>
</dbReference>
<reference evidence="1 2" key="1">
    <citation type="submission" date="2011-02" db="EMBL/GenBank/DDBJ databases">
        <title>The Genome Sequence of Sphaeroforma arctica JP610.</title>
        <authorList>
            <consortium name="The Broad Institute Genome Sequencing Platform"/>
            <person name="Russ C."/>
            <person name="Cuomo C."/>
            <person name="Young S.K."/>
            <person name="Zeng Q."/>
            <person name="Gargeya S."/>
            <person name="Alvarado L."/>
            <person name="Berlin A."/>
            <person name="Chapman S.B."/>
            <person name="Chen Z."/>
            <person name="Freedman E."/>
            <person name="Gellesch M."/>
            <person name="Goldberg J."/>
            <person name="Griggs A."/>
            <person name="Gujja S."/>
            <person name="Heilman E."/>
            <person name="Heiman D."/>
            <person name="Howarth C."/>
            <person name="Mehta T."/>
            <person name="Neiman D."/>
            <person name="Pearson M."/>
            <person name="Roberts A."/>
            <person name="Saif S."/>
            <person name="Shea T."/>
            <person name="Shenoy N."/>
            <person name="Sisk P."/>
            <person name="Stolte C."/>
            <person name="Sykes S."/>
            <person name="White J."/>
            <person name="Yandava C."/>
            <person name="Burger G."/>
            <person name="Gray M.W."/>
            <person name="Holland P.W.H."/>
            <person name="King N."/>
            <person name="Lang F.B.F."/>
            <person name="Roger A.J."/>
            <person name="Ruiz-Trillo I."/>
            <person name="Haas B."/>
            <person name="Nusbaum C."/>
            <person name="Birren B."/>
        </authorList>
    </citation>
    <scope>NUCLEOTIDE SEQUENCE [LARGE SCALE GENOMIC DNA]</scope>
    <source>
        <strain evidence="1 2">JP610</strain>
    </source>
</reference>
<proteinExistence type="predicted"/>
<dbReference type="EMBL" id="KQ253999">
    <property type="protein sequence ID" value="KNC69640.1"/>
    <property type="molecule type" value="Genomic_DNA"/>
</dbReference>
<dbReference type="AlphaFoldDB" id="A0A0L0EYT4"/>
<accession>A0A0L0EYT4</accession>
<evidence type="ECO:0000313" key="1">
    <source>
        <dbReference type="EMBL" id="KNC69640.1"/>
    </source>
</evidence>
<organism evidence="1 2">
    <name type="scientific">Sphaeroforma arctica JP610</name>
    <dbReference type="NCBI Taxonomy" id="667725"/>
    <lineage>
        <taxon>Eukaryota</taxon>
        <taxon>Ichthyosporea</taxon>
        <taxon>Ichthyophonida</taxon>
        <taxon>Sphaeroforma</taxon>
    </lineage>
</organism>
<feature type="non-terminal residue" evidence="1">
    <location>
        <position position="1"/>
    </location>
</feature>
<name>A0A0L0EYT4_9EUKA</name>
<dbReference type="GeneID" id="25918349"/>
<protein>
    <submittedName>
        <fullName evidence="1">Uncharacterized protein</fullName>
    </submittedName>
</protein>
<gene>
    <name evidence="1" type="ORF">SARC_17845</name>
</gene>